<dbReference type="PANTHER" id="PTHR38459:SF5">
    <property type="entry name" value="CELL WALL TEICHOIC ACID GLYCOSYLATION PROTEIN GTCA"/>
    <property type="match status" value="1"/>
</dbReference>
<evidence type="ECO:0000256" key="3">
    <source>
        <dbReference type="ARBA" id="ARBA00022692"/>
    </source>
</evidence>
<name>A0A0R2LA49_9LACO</name>
<organism evidence="8 9">
    <name type="scientific">Furfurilactobacillus siliginis</name>
    <dbReference type="NCBI Taxonomy" id="348151"/>
    <lineage>
        <taxon>Bacteria</taxon>
        <taxon>Bacillati</taxon>
        <taxon>Bacillota</taxon>
        <taxon>Bacilli</taxon>
        <taxon>Lactobacillales</taxon>
        <taxon>Lactobacillaceae</taxon>
        <taxon>Furfurilactobacillus</taxon>
    </lineage>
</organism>
<dbReference type="STRING" id="348151.IV55_GL000319"/>
<dbReference type="PATRIC" id="fig|348151.3.peg.325"/>
<dbReference type="Proteomes" id="UP000051139">
    <property type="component" value="Unassembled WGS sequence"/>
</dbReference>
<evidence type="ECO:0000256" key="4">
    <source>
        <dbReference type="ARBA" id="ARBA00022989"/>
    </source>
</evidence>
<evidence type="ECO:0000259" key="7">
    <source>
        <dbReference type="Pfam" id="PF04138"/>
    </source>
</evidence>
<feature type="domain" description="GtrA/DPMS transmembrane" evidence="7">
    <location>
        <begin position="20"/>
        <end position="137"/>
    </location>
</feature>
<dbReference type="InterPro" id="IPR051401">
    <property type="entry name" value="GtrA_CellWall_Glycosyl"/>
</dbReference>
<evidence type="ECO:0000256" key="2">
    <source>
        <dbReference type="ARBA" id="ARBA00009399"/>
    </source>
</evidence>
<accession>A0A0R2LA49</accession>
<dbReference type="AlphaFoldDB" id="A0A0R2LA49"/>
<keyword evidence="9" id="KW-1185">Reference proteome</keyword>
<dbReference type="InterPro" id="IPR007267">
    <property type="entry name" value="GtrA_DPMS_TM"/>
</dbReference>
<proteinExistence type="inferred from homology"/>
<keyword evidence="5 6" id="KW-0472">Membrane</keyword>
<evidence type="ECO:0000256" key="1">
    <source>
        <dbReference type="ARBA" id="ARBA00004141"/>
    </source>
</evidence>
<keyword evidence="3 6" id="KW-0812">Transmembrane</keyword>
<evidence type="ECO:0000256" key="5">
    <source>
        <dbReference type="ARBA" id="ARBA00023136"/>
    </source>
</evidence>
<sequence>MKGRYDMVQWIKTHQSLIEYAVWGTCAFLINLSVFTVLDVWTPMNYQIANAIGWTLATTFAFFTNKLWVFATHAETFRSLAREMWSFYFFRALTLVMDIVILFIGITLFKGNDIIVKLIDQCITNIANYFFSRWYIFKAVK</sequence>
<dbReference type="EMBL" id="JQCB01000010">
    <property type="protein sequence ID" value="KRN95332.1"/>
    <property type="molecule type" value="Genomic_DNA"/>
</dbReference>
<dbReference type="OrthoDB" id="361483at2"/>
<dbReference type="GO" id="GO:0005886">
    <property type="term" value="C:plasma membrane"/>
    <property type="evidence" value="ECO:0007669"/>
    <property type="project" value="TreeGrafter"/>
</dbReference>
<dbReference type="Pfam" id="PF04138">
    <property type="entry name" value="GtrA_DPMS_TM"/>
    <property type="match status" value="1"/>
</dbReference>
<evidence type="ECO:0000256" key="6">
    <source>
        <dbReference type="SAM" id="Phobius"/>
    </source>
</evidence>
<dbReference type="PANTHER" id="PTHR38459">
    <property type="entry name" value="PROPHAGE BACTOPRENOL-LINKED GLUCOSE TRANSLOCASE HOMOLOG"/>
    <property type="match status" value="1"/>
</dbReference>
<feature type="transmembrane region" description="Helical" evidence="6">
    <location>
        <begin position="88"/>
        <end position="109"/>
    </location>
</feature>
<evidence type="ECO:0000313" key="8">
    <source>
        <dbReference type="EMBL" id="KRN95332.1"/>
    </source>
</evidence>
<comment type="caution">
    <text evidence="8">The sequence shown here is derived from an EMBL/GenBank/DDBJ whole genome shotgun (WGS) entry which is preliminary data.</text>
</comment>
<feature type="transmembrane region" description="Helical" evidence="6">
    <location>
        <begin position="48"/>
        <end position="68"/>
    </location>
</feature>
<comment type="subcellular location">
    <subcellularLocation>
        <location evidence="1">Membrane</location>
        <topology evidence="1">Multi-pass membrane protein</topology>
    </subcellularLocation>
</comment>
<comment type="similarity">
    <text evidence="2">Belongs to the GtrA family.</text>
</comment>
<protein>
    <recommendedName>
        <fullName evidence="7">GtrA/DPMS transmembrane domain-containing protein</fullName>
    </recommendedName>
</protein>
<gene>
    <name evidence="8" type="ORF">IV55_GL000319</name>
</gene>
<feature type="transmembrane region" description="Helical" evidence="6">
    <location>
        <begin position="20"/>
        <end position="41"/>
    </location>
</feature>
<dbReference type="GO" id="GO:0000271">
    <property type="term" value="P:polysaccharide biosynthetic process"/>
    <property type="evidence" value="ECO:0007669"/>
    <property type="project" value="InterPro"/>
</dbReference>
<keyword evidence="4 6" id="KW-1133">Transmembrane helix</keyword>
<evidence type="ECO:0000313" key="9">
    <source>
        <dbReference type="Proteomes" id="UP000051139"/>
    </source>
</evidence>
<reference evidence="8 9" key="1">
    <citation type="journal article" date="2015" name="Genome Announc.">
        <title>Expanding the biotechnology potential of lactobacilli through comparative genomics of 213 strains and associated genera.</title>
        <authorList>
            <person name="Sun Z."/>
            <person name="Harris H.M."/>
            <person name="McCann A."/>
            <person name="Guo C."/>
            <person name="Argimon S."/>
            <person name="Zhang W."/>
            <person name="Yang X."/>
            <person name="Jeffery I.B."/>
            <person name="Cooney J.C."/>
            <person name="Kagawa T.F."/>
            <person name="Liu W."/>
            <person name="Song Y."/>
            <person name="Salvetti E."/>
            <person name="Wrobel A."/>
            <person name="Rasinkangas P."/>
            <person name="Parkhill J."/>
            <person name="Rea M.C."/>
            <person name="O'Sullivan O."/>
            <person name="Ritari J."/>
            <person name="Douillard F.P."/>
            <person name="Paul Ross R."/>
            <person name="Yang R."/>
            <person name="Briner A.E."/>
            <person name="Felis G.E."/>
            <person name="de Vos W.M."/>
            <person name="Barrangou R."/>
            <person name="Klaenhammer T.R."/>
            <person name="Caufield P.W."/>
            <person name="Cui Y."/>
            <person name="Zhang H."/>
            <person name="O'Toole P.W."/>
        </authorList>
    </citation>
    <scope>NUCLEOTIDE SEQUENCE [LARGE SCALE GENOMIC DNA]</scope>
    <source>
        <strain evidence="8 9">DSM 22696</strain>
    </source>
</reference>